<dbReference type="PANTHER" id="PTHR44936">
    <property type="entry name" value="SENSOR PROTEIN CREC"/>
    <property type="match status" value="1"/>
</dbReference>
<keyword evidence="4" id="KW-0547">Nucleotide-binding</keyword>
<keyword evidence="7" id="KW-0812">Transmembrane</keyword>
<dbReference type="GO" id="GO:0005524">
    <property type="term" value="F:ATP binding"/>
    <property type="evidence" value="ECO:0007669"/>
    <property type="project" value="UniProtKB-KW"/>
</dbReference>
<feature type="domain" description="Histidine kinase" evidence="8">
    <location>
        <begin position="219"/>
        <end position="425"/>
    </location>
</feature>
<dbReference type="SUPFAM" id="SSF47384">
    <property type="entry name" value="Homodimeric domain of signal transducing histidine kinase"/>
    <property type="match status" value="1"/>
</dbReference>
<dbReference type="PROSITE" id="PS50109">
    <property type="entry name" value="HIS_KIN"/>
    <property type="match status" value="1"/>
</dbReference>
<dbReference type="InterPro" id="IPR050980">
    <property type="entry name" value="2C_sensor_his_kinase"/>
</dbReference>
<feature type="transmembrane region" description="Helical" evidence="7">
    <location>
        <begin position="82"/>
        <end position="101"/>
    </location>
</feature>
<feature type="transmembrane region" description="Helical" evidence="7">
    <location>
        <begin position="53"/>
        <end position="73"/>
    </location>
</feature>
<keyword evidence="3 9" id="KW-0808">Transferase</keyword>
<dbReference type="SUPFAM" id="SSF55874">
    <property type="entry name" value="ATPase domain of HSP90 chaperone/DNA topoisomerase II/histidine kinase"/>
    <property type="match status" value="1"/>
</dbReference>
<organism evidence="9 10">
    <name type="scientific">Sphingomonas abaci</name>
    <dbReference type="NCBI Taxonomy" id="237611"/>
    <lineage>
        <taxon>Bacteria</taxon>
        <taxon>Pseudomonadati</taxon>
        <taxon>Pseudomonadota</taxon>
        <taxon>Alphaproteobacteria</taxon>
        <taxon>Sphingomonadales</taxon>
        <taxon>Sphingomonadaceae</taxon>
        <taxon>Sphingomonas</taxon>
    </lineage>
</organism>
<name>A0A7W7ALA6_9SPHN</name>
<feature type="transmembrane region" description="Helical" evidence="7">
    <location>
        <begin position="28"/>
        <end position="47"/>
    </location>
</feature>
<evidence type="ECO:0000256" key="2">
    <source>
        <dbReference type="ARBA" id="ARBA00012438"/>
    </source>
</evidence>
<dbReference type="InterPro" id="IPR036097">
    <property type="entry name" value="HisK_dim/P_sf"/>
</dbReference>
<keyword evidence="7" id="KW-1133">Transmembrane helix</keyword>
<reference evidence="9 10" key="1">
    <citation type="submission" date="2020-08" db="EMBL/GenBank/DDBJ databases">
        <title>Genomic Encyclopedia of Type Strains, Phase IV (KMG-IV): sequencing the most valuable type-strain genomes for metagenomic binning, comparative biology and taxonomic classification.</title>
        <authorList>
            <person name="Goeker M."/>
        </authorList>
    </citation>
    <scope>NUCLEOTIDE SEQUENCE [LARGE SCALE GENOMIC DNA]</scope>
    <source>
        <strain evidence="9 10">DSM 15867</strain>
    </source>
</reference>
<feature type="transmembrane region" description="Helical" evidence="7">
    <location>
        <begin position="107"/>
        <end position="124"/>
    </location>
</feature>
<dbReference type="Gene3D" id="3.30.565.10">
    <property type="entry name" value="Histidine kinase-like ATPase, C-terminal domain"/>
    <property type="match status" value="1"/>
</dbReference>
<keyword evidence="7" id="KW-0472">Membrane</keyword>
<accession>A0A7W7ALA6</accession>
<dbReference type="GO" id="GO:0005886">
    <property type="term" value="C:plasma membrane"/>
    <property type="evidence" value="ECO:0007669"/>
    <property type="project" value="TreeGrafter"/>
</dbReference>
<dbReference type="EC" id="2.7.13.3" evidence="2"/>
<evidence type="ECO:0000256" key="1">
    <source>
        <dbReference type="ARBA" id="ARBA00000085"/>
    </source>
</evidence>
<sequence length="433" mass="46137">MLISQPSGMEPPTVTEAGRRNLRLLVQLRWLAVGGQLATILGVHYGLGIRLPVAAMLAALGLLVVLNLLTLAIPKRWPITNLHLVASLIVDVTCLTIQLFLSGGATNPFASLYLLQVVLGAILLETWSSWALVALTSGLFAGLAVTHRPLPLPALIAHSPSPAYVLGSWFNFTLTAVLIVLFVTRVTRNLRERDSHLAELRQRAAEEEHIVRIGLLASGAAHELGTPLASLAVILSDWKNEPAIAGSPHLAAEVADMRAEVMRCKDIVSGVLFAAGEVTGEAPARTTLRRFVDLLLLAWSRIHPDLVAVDYGQVADWAIIADRALGQALTNTLDNAVEAGASRIALTVDREGADLVLRVEDDGHGFPDHILAHVGKPYQSSKLRPGSGLGLFLANNVLRTLGGTLRAVNLPGRGARITMRVPLTALAAEGEAA</sequence>
<dbReference type="PANTHER" id="PTHR44936:SF10">
    <property type="entry name" value="SENSOR PROTEIN RSTB"/>
    <property type="match status" value="1"/>
</dbReference>
<evidence type="ECO:0000256" key="6">
    <source>
        <dbReference type="ARBA" id="ARBA00022840"/>
    </source>
</evidence>
<dbReference type="Pfam" id="PF02518">
    <property type="entry name" value="HATPase_c"/>
    <property type="match status" value="1"/>
</dbReference>
<dbReference type="InterPro" id="IPR004358">
    <property type="entry name" value="Sig_transdc_His_kin-like_C"/>
</dbReference>
<evidence type="ECO:0000259" key="8">
    <source>
        <dbReference type="PROSITE" id="PS50109"/>
    </source>
</evidence>
<keyword evidence="6" id="KW-0067">ATP-binding</keyword>
<dbReference type="EMBL" id="JACHNY010000004">
    <property type="protein sequence ID" value="MBB4618269.1"/>
    <property type="molecule type" value="Genomic_DNA"/>
</dbReference>
<dbReference type="GO" id="GO:0000155">
    <property type="term" value="F:phosphorelay sensor kinase activity"/>
    <property type="evidence" value="ECO:0007669"/>
    <property type="project" value="InterPro"/>
</dbReference>
<dbReference type="InterPro" id="IPR003594">
    <property type="entry name" value="HATPase_dom"/>
</dbReference>
<dbReference type="Gene3D" id="1.10.287.130">
    <property type="match status" value="1"/>
</dbReference>
<dbReference type="PRINTS" id="PR00344">
    <property type="entry name" value="BCTRLSENSOR"/>
</dbReference>
<dbReference type="AlphaFoldDB" id="A0A7W7ALA6"/>
<dbReference type="InterPro" id="IPR005467">
    <property type="entry name" value="His_kinase_dom"/>
</dbReference>
<proteinExistence type="predicted"/>
<keyword evidence="10" id="KW-1185">Reference proteome</keyword>
<comment type="caution">
    <text evidence="9">The sequence shown here is derived from an EMBL/GenBank/DDBJ whole genome shotgun (WGS) entry which is preliminary data.</text>
</comment>
<dbReference type="SMART" id="SM00387">
    <property type="entry name" value="HATPase_c"/>
    <property type="match status" value="1"/>
</dbReference>
<evidence type="ECO:0000256" key="5">
    <source>
        <dbReference type="ARBA" id="ARBA00022777"/>
    </source>
</evidence>
<protein>
    <recommendedName>
        <fullName evidence="2">histidine kinase</fullName>
        <ecNumber evidence="2">2.7.13.3</ecNumber>
    </recommendedName>
</protein>
<evidence type="ECO:0000256" key="3">
    <source>
        <dbReference type="ARBA" id="ARBA00022679"/>
    </source>
</evidence>
<gene>
    <name evidence="9" type="ORF">GGQ96_002405</name>
</gene>
<keyword evidence="5 9" id="KW-0418">Kinase</keyword>
<dbReference type="RefSeq" id="WP_246360460.1">
    <property type="nucleotide sequence ID" value="NZ_JACHNY010000004.1"/>
</dbReference>
<comment type="catalytic activity">
    <reaction evidence="1">
        <text>ATP + protein L-histidine = ADP + protein N-phospho-L-histidine.</text>
        <dbReference type="EC" id="2.7.13.3"/>
    </reaction>
</comment>
<evidence type="ECO:0000313" key="9">
    <source>
        <dbReference type="EMBL" id="MBB4618269.1"/>
    </source>
</evidence>
<dbReference type="Proteomes" id="UP000574769">
    <property type="component" value="Unassembled WGS sequence"/>
</dbReference>
<evidence type="ECO:0000256" key="4">
    <source>
        <dbReference type="ARBA" id="ARBA00022741"/>
    </source>
</evidence>
<evidence type="ECO:0000256" key="7">
    <source>
        <dbReference type="SAM" id="Phobius"/>
    </source>
</evidence>
<evidence type="ECO:0000313" key="10">
    <source>
        <dbReference type="Proteomes" id="UP000574769"/>
    </source>
</evidence>
<feature type="transmembrane region" description="Helical" evidence="7">
    <location>
        <begin position="162"/>
        <end position="183"/>
    </location>
</feature>
<dbReference type="InterPro" id="IPR036890">
    <property type="entry name" value="HATPase_C_sf"/>
</dbReference>